<name>G0U126_TRYVY</name>
<dbReference type="PROSITE" id="PS50920">
    <property type="entry name" value="SOLCAR"/>
    <property type="match status" value="1"/>
</dbReference>
<protein>
    <submittedName>
        <fullName evidence="7">Putative carrier protein</fullName>
    </submittedName>
</protein>
<evidence type="ECO:0000256" key="1">
    <source>
        <dbReference type="ARBA" id="ARBA00004141"/>
    </source>
</evidence>
<comment type="similarity">
    <text evidence="5">Belongs to the mitochondrial carrier (TC 2.A.29) family.</text>
</comment>
<dbReference type="AlphaFoldDB" id="G0U126"/>
<proteinExistence type="inferred from homology"/>
<dbReference type="PANTHER" id="PTHR46080">
    <property type="entry name" value="MITOCHONDRIAL SUBSTRATE CARRIER FAMILY PROTEIN J"/>
    <property type="match status" value="1"/>
</dbReference>
<dbReference type="VEuPathDB" id="TriTrypDB:TvY486_0803890"/>
<feature type="non-terminal residue" evidence="7">
    <location>
        <position position="235"/>
    </location>
</feature>
<feature type="transmembrane region" description="Helical" evidence="6">
    <location>
        <begin position="203"/>
        <end position="223"/>
    </location>
</feature>
<keyword evidence="5" id="KW-0813">Transport</keyword>
<keyword evidence="3 4" id="KW-0472">Membrane</keyword>
<dbReference type="InterPro" id="IPR018108">
    <property type="entry name" value="MCP_transmembrane"/>
</dbReference>
<evidence type="ECO:0000256" key="4">
    <source>
        <dbReference type="PROSITE-ProRule" id="PRU00282"/>
    </source>
</evidence>
<dbReference type="PANTHER" id="PTHR46080:SF7">
    <property type="entry name" value="CARRIER PROTEIN, PUTATIVE-RELATED"/>
    <property type="match status" value="1"/>
</dbReference>
<evidence type="ECO:0000256" key="2">
    <source>
        <dbReference type="ARBA" id="ARBA00022692"/>
    </source>
</evidence>
<dbReference type="Pfam" id="PF00153">
    <property type="entry name" value="Mito_carr"/>
    <property type="match status" value="1"/>
</dbReference>
<sequence length="235" mass="25919">MESNDKEVFLRSASATCSAAEVQRLEVEPHEHTNSVNRSYSDINGAWFIFYSMLLCWVRTAAQQPLNLALARQQTVPSDSGRSTWRIILSVYSSEGGWHGLSQGFVALTLGCALSEAIYLWVFEYGREVIPLACTVTRDLIAGYVADALCRLVHLPLSIVALRQMTAGTIGKSRAGTTGAHVRGGIVRTLVTLYRERGLRSVYAGYGMTLVFGCQWTAVWWAMYGNSKSYLYAAA</sequence>
<dbReference type="SUPFAM" id="SSF103506">
    <property type="entry name" value="Mitochondrial carrier"/>
    <property type="match status" value="1"/>
</dbReference>
<dbReference type="InterPro" id="IPR023395">
    <property type="entry name" value="MCP_dom_sf"/>
</dbReference>
<dbReference type="Gene3D" id="1.50.40.10">
    <property type="entry name" value="Mitochondrial carrier domain"/>
    <property type="match status" value="1"/>
</dbReference>
<evidence type="ECO:0000313" key="7">
    <source>
        <dbReference type="EMBL" id="CCC49781.1"/>
    </source>
</evidence>
<dbReference type="EMBL" id="HE573024">
    <property type="protein sequence ID" value="CCC49781.1"/>
    <property type="molecule type" value="Genomic_DNA"/>
</dbReference>
<comment type="subcellular location">
    <subcellularLocation>
        <location evidence="1">Membrane</location>
        <topology evidence="1">Multi-pass membrane protein</topology>
    </subcellularLocation>
</comment>
<dbReference type="GO" id="GO:0016020">
    <property type="term" value="C:membrane"/>
    <property type="evidence" value="ECO:0007669"/>
    <property type="project" value="UniProtKB-SubCell"/>
</dbReference>
<keyword evidence="6" id="KW-1133">Transmembrane helix</keyword>
<keyword evidence="2 4" id="KW-0812">Transmembrane</keyword>
<accession>G0U126</accession>
<reference evidence="7" key="1">
    <citation type="journal article" date="2012" name="Proc. Natl. Acad. Sci. U.S.A.">
        <title>Antigenic diversity is generated by distinct evolutionary mechanisms in African trypanosome species.</title>
        <authorList>
            <person name="Jackson A.P."/>
            <person name="Berry A."/>
            <person name="Aslett M."/>
            <person name="Allison H.C."/>
            <person name="Burton P."/>
            <person name="Vavrova-Anderson J."/>
            <person name="Brown R."/>
            <person name="Browne H."/>
            <person name="Corton N."/>
            <person name="Hauser H."/>
            <person name="Gamble J."/>
            <person name="Gilderthorp R."/>
            <person name="Marcello L."/>
            <person name="McQuillan J."/>
            <person name="Otto T.D."/>
            <person name="Quail M.A."/>
            <person name="Sanders M.J."/>
            <person name="van Tonder A."/>
            <person name="Ginger M.L."/>
            <person name="Field M.C."/>
            <person name="Barry J.D."/>
            <person name="Hertz-Fowler C."/>
            <person name="Berriman M."/>
        </authorList>
    </citation>
    <scope>NUCLEOTIDE SEQUENCE</scope>
    <source>
        <strain evidence="7">Y486</strain>
    </source>
</reference>
<evidence type="ECO:0000256" key="5">
    <source>
        <dbReference type="RuleBase" id="RU000488"/>
    </source>
</evidence>
<evidence type="ECO:0000256" key="3">
    <source>
        <dbReference type="ARBA" id="ARBA00023136"/>
    </source>
</evidence>
<organism evidence="7">
    <name type="scientific">Trypanosoma vivax (strain Y486)</name>
    <dbReference type="NCBI Taxonomy" id="1055687"/>
    <lineage>
        <taxon>Eukaryota</taxon>
        <taxon>Discoba</taxon>
        <taxon>Euglenozoa</taxon>
        <taxon>Kinetoplastea</taxon>
        <taxon>Metakinetoplastina</taxon>
        <taxon>Trypanosomatida</taxon>
        <taxon>Trypanosomatidae</taxon>
        <taxon>Trypanosoma</taxon>
        <taxon>Duttonella</taxon>
    </lineage>
</organism>
<gene>
    <name evidence="7" type="ORF">TVY486_0803890</name>
</gene>
<feature type="repeat" description="Solcar" evidence="4">
    <location>
        <begin position="134"/>
        <end position="230"/>
    </location>
</feature>
<feature type="transmembrane region" description="Helical" evidence="6">
    <location>
        <begin position="45"/>
        <end position="62"/>
    </location>
</feature>
<evidence type="ECO:0000256" key="6">
    <source>
        <dbReference type="SAM" id="Phobius"/>
    </source>
</evidence>